<dbReference type="Proteomes" id="UP000789396">
    <property type="component" value="Unassembled WGS sequence"/>
</dbReference>
<feature type="compositionally biased region" description="Polar residues" evidence="1">
    <location>
        <begin position="1"/>
        <end position="22"/>
    </location>
</feature>
<feature type="non-terminal residue" evidence="2">
    <location>
        <position position="97"/>
    </location>
</feature>
<comment type="caution">
    <text evidence="2">The sequence shown here is derived from an EMBL/GenBank/DDBJ whole genome shotgun (WGS) entry which is preliminary data.</text>
</comment>
<dbReference type="AlphaFoldDB" id="A0A9N9IR67"/>
<proteinExistence type="predicted"/>
<reference evidence="2" key="1">
    <citation type="submission" date="2021-06" db="EMBL/GenBank/DDBJ databases">
        <authorList>
            <person name="Kallberg Y."/>
            <person name="Tangrot J."/>
            <person name="Rosling A."/>
        </authorList>
    </citation>
    <scope>NUCLEOTIDE SEQUENCE</scope>
    <source>
        <strain evidence="2">IN212</strain>
    </source>
</reference>
<accession>A0A9N9IR67</accession>
<name>A0A9N9IR67_9GLOM</name>
<dbReference type="EMBL" id="CAJVPZ010034968">
    <property type="protein sequence ID" value="CAG8747984.1"/>
    <property type="molecule type" value="Genomic_DNA"/>
</dbReference>
<keyword evidence="3" id="KW-1185">Reference proteome</keyword>
<sequence length="97" mass="11115">SPKYNDTSETTAPKCNNTNETMTPKRHNIRETAASKNNKLVKKQRLQKTIDQKACNDDTSKMMEPKCDTTNETTTSKRHDTREPAAPKNDDQDYLKK</sequence>
<protein>
    <submittedName>
        <fullName evidence="2">10469_t:CDS:1</fullName>
    </submittedName>
</protein>
<dbReference type="OrthoDB" id="2482710at2759"/>
<evidence type="ECO:0000313" key="2">
    <source>
        <dbReference type="EMBL" id="CAG8747984.1"/>
    </source>
</evidence>
<organism evidence="2 3">
    <name type="scientific">Racocetra fulgida</name>
    <dbReference type="NCBI Taxonomy" id="60492"/>
    <lineage>
        <taxon>Eukaryota</taxon>
        <taxon>Fungi</taxon>
        <taxon>Fungi incertae sedis</taxon>
        <taxon>Mucoromycota</taxon>
        <taxon>Glomeromycotina</taxon>
        <taxon>Glomeromycetes</taxon>
        <taxon>Diversisporales</taxon>
        <taxon>Gigasporaceae</taxon>
        <taxon>Racocetra</taxon>
    </lineage>
</organism>
<feature type="non-terminal residue" evidence="2">
    <location>
        <position position="1"/>
    </location>
</feature>
<evidence type="ECO:0000313" key="3">
    <source>
        <dbReference type="Proteomes" id="UP000789396"/>
    </source>
</evidence>
<feature type="compositionally biased region" description="Basic and acidic residues" evidence="1">
    <location>
        <begin position="48"/>
        <end position="97"/>
    </location>
</feature>
<gene>
    <name evidence="2" type="ORF">RFULGI_LOCUS13388</name>
</gene>
<evidence type="ECO:0000256" key="1">
    <source>
        <dbReference type="SAM" id="MobiDB-lite"/>
    </source>
</evidence>
<feature type="region of interest" description="Disordered" evidence="1">
    <location>
        <begin position="1"/>
        <end position="97"/>
    </location>
</feature>